<accession>A0ABN6FN07</accession>
<organism evidence="2 3">
    <name type="scientific">Sinomonas cyclohexanicum</name>
    <name type="common">Corynebacterium cyclohexanicum</name>
    <dbReference type="NCBI Taxonomy" id="322009"/>
    <lineage>
        <taxon>Bacteria</taxon>
        <taxon>Bacillati</taxon>
        <taxon>Actinomycetota</taxon>
        <taxon>Actinomycetes</taxon>
        <taxon>Micrococcales</taxon>
        <taxon>Micrococcaceae</taxon>
        <taxon>Sinomonas</taxon>
    </lineage>
</organism>
<dbReference type="Pfam" id="PF07336">
    <property type="entry name" value="ABATE"/>
    <property type="match status" value="1"/>
</dbReference>
<dbReference type="Gene3D" id="1.10.3300.10">
    <property type="entry name" value="Jann2411-like domain"/>
    <property type="match status" value="1"/>
</dbReference>
<proteinExistence type="predicted"/>
<name>A0ABN6FN07_SINCY</name>
<dbReference type="InterPro" id="IPR023286">
    <property type="entry name" value="ABATE_dom_sf"/>
</dbReference>
<dbReference type="SUPFAM" id="SSF160904">
    <property type="entry name" value="Jann2411-like"/>
    <property type="match status" value="1"/>
</dbReference>
<dbReference type="EMBL" id="AP024525">
    <property type="protein sequence ID" value="BCT78255.1"/>
    <property type="molecule type" value="Genomic_DNA"/>
</dbReference>
<evidence type="ECO:0000313" key="2">
    <source>
        <dbReference type="EMBL" id="BCT78255.1"/>
    </source>
</evidence>
<keyword evidence="3" id="KW-1185">Reference proteome</keyword>
<dbReference type="Pfam" id="PF11706">
    <property type="entry name" value="zf-CGNR"/>
    <property type="match status" value="1"/>
</dbReference>
<dbReference type="RefSeq" id="WP_229230876.1">
    <property type="nucleotide sequence ID" value="NZ_AP024525.1"/>
</dbReference>
<feature type="domain" description="Zinc finger CGNR" evidence="1">
    <location>
        <begin position="138"/>
        <end position="181"/>
    </location>
</feature>
<reference evidence="2 3" key="1">
    <citation type="journal article" date="2021" name="J. Biosci. Bioeng.">
        <title>Identification and characterization of a chc gene cluster responsible for the aromatization pathway of cyclohexanecarboxylate degradation in Sinomonas cyclohexanicum ATCC 51369.</title>
        <authorList>
            <person name="Yamamoto T."/>
            <person name="Hasegawa Y."/>
            <person name="Lau P.C.K."/>
            <person name="Iwaki H."/>
        </authorList>
    </citation>
    <scope>NUCLEOTIDE SEQUENCE [LARGE SCALE GENOMIC DNA]</scope>
    <source>
        <strain evidence="2 3">ATCC 51369</strain>
    </source>
</reference>
<gene>
    <name evidence="2" type="ORF">SCMU_40970</name>
</gene>
<dbReference type="PANTHER" id="PTHR35525:SF3">
    <property type="entry name" value="BLL6575 PROTEIN"/>
    <property type="match status" value="1"/>
</dbReference>
<sequence length="184" mass="20495">MIFAHDTEVALRSVVNLVNTVDPLDPEGGEQLATVADLDRFLDEEEFTGSRTHDAAELAAVRTLRSRLRGLWDATEDEAVELVNALLREAHALPQLVKHDHWDWHLHATTPEAPLAERMGTEAAMAFVDVIRAQEGDRLRICAAEDCGAVLIDLSKNRSKRYCDTGNCANRAHVRAYRERKAAS</sequence>
<evidence type="ECO:0000259" key="1">
    <source>
        <dbReference type="Pfam" id="PF11706"/>
    </source>
</evidence>
<dbReference type="InterPro" id="IPR010852">
    <property type="entry name" value="ABATE"/>
</dbReference>
<dbReference type="PANTHER" id="PTHR35525">
    <property type="entry name" value="BLL6575 PROTEIN"/>
    <property type="match status" value="1"/>
</dbReference>
<evidence type="ECO:0000313" key="3">
    <source>
        <dbReference type="Proteomes" id="UP001319861"/>
    </source>
</evidence>
<dbReference type="InterPro" id="IPR021005">
    <property type="entry name" value="Znf_CGNR"/>
</dbReference>
<dbReference type="Proteomes" id="UP001319861">
    <property type="component" value="Chromosome"/>
</dbReference>
<protein>
    <recommendedName>
        <fullName evidence="1">Zinc finger CGNR domain-containing protein</fullName>
    </recommendedName>
</protein>